<feature type="transmembrane region" description="Helical" evidence="1">
    <location>
        <begin position="37"/>
        <end position="58"/>
    </location>
</feature>
<evidence type="ECO:0000256" key="1">
    <source>
        <dbReference type="SAM" id="Phobius"/>
    </source>
</evidence>
<dbReference type="Proteomes" id="UP000284219">
    <property type="component" value="Unassembled WGS sequence"/>
</dbReference>
<proteinExistence type="predicted"/>
<comment type="caution">
    <text evidence="2">The sequence shown here is derived from an EMBL/GenBank/DDBJ whole genome shotgun (WGS) entry which is preliminary data.</text>
</comment>
<keyword evidence="3" id="KW-1185">Reference proteome</keyword>
<dbReference type="PANTHER" id="PTHR37304">
    <property type="entry name" value="MEMBRANE PROTEIN-RELATED"/>
    <property type="match status" value="1"/>
</dbReference>
<sequence>MDRLALILVIIGALNWLLVGIFQWDLVAALFGGDSSWLSRIVYTLVGLAGLYCISLLFREKAVQT</sequence>
<dbReference type="InterPro" id="IPR007211">
    <property type="entry name" value="DUF378"/>
</dbReference>
<feature type="transmembrane region" description="Helical" evidence="1">
    <location>
        <begin position="7"/>
        <end position="31"/>
    </location>
</feature>
<organism evidence="2 3">
    <name type="scientific">Ammoniphilus oxalaticus</name>
    <dbReference type="NCBI Taxonomy" id="66863"/>
    <lineage>
        <taxon>Bacteria</taxon>
        <taxon>Bacillati</taxon>
        <taxon>Bacillota</taxon>
        <taxon>Bacilli</taxon>
        <taxon>Bacillales</taxon>
        <taxon>Paenibacillaceae</taxon>
        <taxon>Aneurinibacillus group</taxon>
        <taxon>Ammoniphilus</taxon>
    </lineage>
</organism>
<dbReference type="PANTHER" id="PTHR37304:SF1">
    <property type="entry name" value="MEMBRANE PROTEIN"/>
    <property type="match status" value="1"/>
</dbReference>
<name>A0A419SJ06_9BACL</name>
<accession>A0A419SJ06</accession>
<dbReference type="EMBL" id="MCHY01000008">
    <property type="protein sequence ID" value="RKD23993.1"/>
    <property type="molecule type" value="Genomic_DNA"/>
</dbReference>
<evidence type="ECO:0000313" key="2">
    <source>
        <dbReference type="EMBL" id="RKD23993.1"/>
    </source>
</evidence>
<reference evidence="2 3" key="1">
    <citation type="submission" date="2016-08" db="EMBL/GenBank/DDBJ databases">
        <title>Novel Firmicute Genomes.</title>
        <authorList>
            <person name="Poppleton D.I."/>
            <person name="Gribaldo S."/>
        </authorList>
    </citation>
    <scope>NUCLEOTIDE SEQUENCE [LARGE SCALE GENOMIC DNA]</scope>
    <source>
        <strain evidence="2 3">RAOx-1</strain>
    </source>
</reference>
<keyword evidence="1" id="KW-0812">Transmembrane</keyword>
<keyword evidence="1" id="KW-0472">Membrane</keyword>
<evidence type="ECO:0000313" key="3">
    <source>
        <dbReference type="Proteomes" id="UP000284219"/>
    </source>
</evidence>
<dbReference type="Pfam" id="PF04070">
    <property type="entry name" value="DUF378"/>
    <property type="match status" value="1"/>
</dbReference>
<keyword evidence="1" id="KW-1133">Transmembrane helix</keyword>
<gene>
    <name evidence="2" type="ORF">BEP19_06130</name>
</gene>
<dbReference type="OrthoDB" id="9812136at2"/>
<protein>
    <submittedName>
        <fullName evidence="2">DUF378 domain-containing protein</fullName>
    </submittedName>
</protein>
<dbReference type="AlphaFoldDB" id="A0A419SJ06"/>
<dbReference type="RefSeq" id="WP_120189229.1">
    <property type="nucleotide sequence ID" value="NZ_MCHY01000008.1"/>
</dbReference>